<dbReference type="EMBL" id="JALJOR010000001">
    <property type="protein sequence ID" value="KAK9829950.1"/>
    <property type="molecule type" value="Genomic_DNA"/>
</dbReference>
<dbReference type="InterPro" id="IPR019034">
    <property type="entry name" value="UPF0390"/>
</dbReference>
<evidence type="ECO:0000256" key="1">
    <source>
        <dbReference type="SAM" id="MobiDB-lite"/>
    </source>
</evidence>
<feature type="compositionally biased region" description="Polar residues" evidence="1">
    <location>
        <begin position="84"/>
        <end position="93"/>
    </location>
</feature>
<reference evidence="2 3" key="1">
    <citation type="journal article" date="2024" name="Nat. Commun.">
        <title>Phylogenomics reveals the evolutionary origins of lichenization in chlorophyte algae.</title>
        <authorList>
            <person name="Puginier C."/>
            <person name="Libourel C."/>
            <person name="Otte J."/>
            <person name="Skaloud P."/>
            <person name="Haon M."/>
            <person name="Grisel S."/>
            <person name="Petersen M."/>
            <person name="Berrin J.G."/>
            <person name="Delaux P.M."/>
            <person name="Dal Grande F."/>
            <person name="Keller J."/>
        </authorList>
    </citation>
    <scope>NUCLEOTIDE SEQUENCE [LARGE SCALE GENOMIC DNA]</scope>
    <source>
        <strain evidence="2 3">SAG 2043</strain>
    </source>
</reference>
<organism evidence="2 3">
    <name type="scientific">[Myrmecia] bisecta</name>
    <dbReference type="NCBI Taxonomy" id="41462"/>
    <lineage>
        <taxon>Eukaryota</taxon>
        <taxon>Viridiplantae</taxon>
        <taxon>Chlorophyta</taxon>
        <taxon>core chlorophytes</taxon>
        <taxon>Trebouxiophyceae</taxon>
        <taxon>Trebouxiales</taxon>
        <taxon>Trebouxiaceae</taxon>
        <taxon>Myrmecia</taxon>
    </lineage>
</organism>
<evidence type="ECO:0008006" key="4">
    <source>
        <dbReference type="Google" id="ProtNLM"/>
    </source>
</evidence>
<dbReference type="AlphaFoldDB" id="A0AAW1R7J7"/>
<feature type="region of interest" description="Disordered" evidence="1">
    <location>
        <begin position="1"/>
        <end position="49"/>
    </location>
</feature>
<feature type="compositionally biased region" description="Basic residues" evidence="1">
    <location>
        <begin position="22"/>
        <end position="33"/>
    </location>
</feature>
<protein>
    <recommendedName>
        <fullName evidence="4">Leydig cell tumor 10 kDa protein homolog</fullName>
    </recommendedName>
</protein>
<gene>
    <name evidence="2" type="ORF">WJX72_008837</name>
</gene>
<dbReference type="PANTHER" id="PTHR36769">
    <property type="entry name" value="2,3-BISPHOSPHOGLYCERATE-DEPENDENT PHOSPHOGLYCERATE MUTASE"/>
    <property type="match status" value="1"/>
</dbReference>
<evidence type="ECO:0000313" key="3">
    <source>
        <dbReference type="Proteomes" id="UP001489004"/>
    </source>
</evidence>
<dbReference type="Proteomes" id="UP001489004">
    <property type="component" value="Unassembled WGS sequence"/>
</dbReference>
<accession>A0AAW1R7J7</accession>
<proteinExistence type="predicted"/>
<dbReference type="Pfam" id="PF09495">
    <property type="entry name" value="DUF2462"/>
    <property type="match status" value="1"/>
</dbReference>
<name>A0AAW1R7J7_9CHLO</name>
<dbReference type="PANTHER" id="PTHR36769:SF1">
    <property type="entry name" value="2,3-BISPHOSPHOGLYCERATE-DEPENDENT PHOSPHOGLYCERATE MUTASE"/>
    <property type="match status" value="1"/>
</dbReference>
<feature type="compositionally biased region" description="Basic and acidic residues" evidence="1">
    <location>
        <begin position="38"/>
        <end position="49"/>
    </location>
</feature>
<keyword evidence="3" id="KW-1185">Reference proteome</keyword>
<feature type="region of interest" description="Disordered" evidence="1">
    <location>
        <begin position="83"/>
        <end position="107"/>
    </location>
</feature>
<sequence>MAQKPLFKSGKKKQEQALAANRHGKLSKTKRGSLQRAPKKEAAKLKHKDEKELTQIINAKNEEALAGKAAQAGGAFAVVRAPQTAEQQRNQASKKPMLVTKAQQRLG</sequence>
<evidence type="ECO:0000313" key="2">
    <source>
        <dbReference type="EMBL" id="KAK9829950.1"/>
    </source>
</evidence>
<comment type="caution">
    <text evidence="2">The sequence shown here is derived from an EMBL/GenBank/DDBJ whole genome shotgun (WGS) entry which is preliminary data.</text>
</comment>